<evidence type="ECO:0000259" key="1">
    <source>
        <dbReference type="Pfam" id="PF00582"/>
    </source>
</evidence>
<dbReference type="Proteomes" id="UP000293781">
    <property type="component" value="Unassembled WGS sequence"/>
</dbReference>
<reference evidence="2 3" key="1">
    <citation type="submission" date="2019-02" db="EMBL/GenBank/DDBJ databases">
        <title>Sequencing the genomes of 1000 actinobacteria strains.</title>
        <authorList>
            <person name="Klenk H.-P."/>
        </authorList>
    </citation>
    <scope>NUCLEOTIDE SEQUENCE [LARGE SCALE GENOMIC DNA]</scope>
    <source>
        <strain evidence="2 3">DSM 45888</strain>
    </source>
</reference>
<dbReference type="InterPro" id="IPR014729">
    <property type="entry name" value="Rossmann-like_a/b/a_fold"/>
</dbReference>
<feature type="domain" description="UspA" evidence="1">
    <location>
        <begin position="12"/>
        <end position="141"/>
    </location>
</feature>
<dbReference type="InterPro" id="IPR006016">
    <property type="entry name" value="UspA"/>
</dbReference>
<evidence type="ECO:0000313" key="2">
    <source>
        <dbReference type="EMBL" id="RZT79621.1"/>
    </source>
</evidence>
<dbReference type="Pfam" id="PF00582">
    <property type="entry name" value="Usp"/>
    <property type="match status" value="1"/>
</dbReference>
<gene>
    <name evidence="2" type="ORF">EV382_2840</name>
</gene>
<comment type="caution">
    <text evidence="2">The sequence shown here is derived from an EMBL/GenBank/DDBJ whole genome shotgun (WGS) entry which is preliminary data.</text>
</comment>
<dbReference type="AlphaFoldDB" id="A0A4Q7UH95"/>
<accession>A0A4Q7UH95</accession>
<dbReference type="EMBL" id="SHKK01000001">
    <property type="protein sequence ID" value="RZT79621.1"/>
    <property type="molecule type" value="Genomic_DNA"/>
</dbReference>
<evidence type="ECO:0000313" key="3">
    <source>
        <dbReference type="Proteomes" id="UP000293781"/>
    </source>
</evidence>
<name>A0A4Q7UH95_9ACTN</name>
<organism evidence="2 3">
    <name type="scientific">Micromonospora violae</name>
    <dbReference type="NCBI Taxonomy" id="1278207"/>
    <lineage>
        <taxon>Bacteria</taxon>
        <taxon>Bacillati</taxon>
        <taxon>Actinomycetota</taxon>
        <taxon>Actinomycetes</taxon>
        <taxon>Micromonosporales</taxon>
        <taxon>Micromonosporaceae</taxon>
        <taxon>Micromonospora</taxon>
    </lineage>
</organism>
<dbReference type="Gene3D" id="3.40.50.620">
    <property type="entry name" value="HUPs"/>
    <property type="match status" value="2"/>
</dbReference>
<dbReference type="SUPFAM" id="SSF52402">
    <property type="entry name" value="Adenine nucleotide alpha hydrolases-like"/>
    <property type="match status" value="2"/>
</dbReference>
<keyword evidence="3" id="KW-1185">Reference proteome</keyword>
<sequence length="333" mass="34912">MRSDVSNPRNPPVVVAVNGSRIGPALVDLAAAEAALYRAPLLIVHVWPGRYTGAYRGRGAVASRADAQRLLDLSARRARLLRADIPVTSYLFDGGAAFVLTEASWSARLLVLGHRDESYARPTWGSTTAYLAHHTACPLMIHGGAAPSQGPVVVAVSARPEGNATLGYAFARAALVGAPLVAMHMWTRPGAVDGVPPAVRPGAYVEERAAAEKALAESLDDWTARFPDVAVERVVVNDSDMEYAVGRALRRGRLMVAGIGLSGSFAELLCNAREARAGLRRTSPTILIPRMGVAADTVATSSRAHVRSVLDAIDTSAITGSKGPGNGARAATV</sequence>
<dbReference type="RefSeq" id="WP_165435789.1">
    <property type="nucleotide sequence ID" value="NZ_JBEZZO010000018.1"/>
</dbReference>
<protein>
    <submittedName>
        <fullName evidence="2">Universal stress protein family protein</fullName>
    </submittedName>
</protein>
<proteinExistence type="predicted"/>